<feature type="compositionally biased region" description="Pro residues" evidence="1">
    <location>
        <begin position="73"/>
        <end position="92"/>
    </location>
</feature>
<dbReference type="EMBL" id="LR797135">
    <property type="protein sequence ID" value="CAB4189335.1"/>
    <property type="molecule type" value="Genomic_DNA"/>
</dbReference>
<evidence type="ECO:0000256" key="1">
    <source>
        <dbReference type="SAM" id="MobiDB-lite"/>
    </source>
</evidence>
<evidence type="ECO:0000313" key="2">
    <source>
        <dbReference type="EMBL" id="CAB4189335.1"/>
    </source>
</evidence>
<accession>A0A6J5R9M9</accession>
<organism evidence="2">
    <name type="scientific">uncultured Caudovirales phage</name>
    <dbReference type="NCBI Taxonomy" id="2100421"/>
    <lineage>
        <taxon>Viruses</taxon>
        <taxon>Duplodnaviria</taxon>
        <taxon>Heunggongvirae</taxon>
        <taxon>Uroviricota</taxon>
        <taxon>Caudoviricetes</taxon>
        <taxon>Peduoviridae</taxon>
        <taxon>Maltschvirus</taxon>
        <taxon>Maltschvirus maltsch</taxon>
    </lineage>
</organism>
<feature type="region of interest" description="Disordered" evidence="1">
    <location>
        <begin position="61"/>
        <end position="92"/>
    </location>
</feature>
<sequence length="92" mass="10020">MSSMSPNGYAFVNAEMVVVNAIGGDLMPSQLVQFERDYAILFGAEFSVPVYEGTTVWVGGRYNPDTGEFSEPEPAPEPLPEPLPEPTLEPEI</sequence>
<proteinExistence type="predicted"/>
<name>A0A6J5R9M9_9CAUD</name>
<gene>
    <name evidence="2" type="ORF">UFOVP1184_24</name>
</gene>
<protein>
    <submittedName>
        <fullName evidence="2">Uncharacterized protein</fullName>
    </submittedName>
</protein>
<reference evidence="2" key="1">
    <citation type="submission" date="2020-05" db="EMBL/GenBank/DDBJ databases">
        <authorList>
            <person name="Chiriac C."/>
            <person name="Salcher M."/>
            <person name="Ghai R."/>
            <person name="Kavagutti S V."/>
        </authorList>
    </citation>
    <scope>NUCLEOTIDE SEQUENCE</scope>
</reference>